<gene>
    <name evidence="3" type="ORF">FANTH_13942</name>
</gene>
<feature type="region of interest" description="Disordered" evidence="1">
    <location>
        <begin position="1"/>
        <end position="127"/>
    </location>
</feature>
<reference evidence="3 4" key="1">
    <citation type="journal article" date="2020" name="BMC Genomics">
        <title>Correction to: Identification and distribution of gene clusters required for synthesis of sphingolipid metabolism inhibitors in diverse species of the filamentous fungus Fusarium.</title>
        <authorList>
            <person name="Kim H.S."/>
            <person name="Lohmar J.M."/>
            <person name="Busman M."/>
            <person name="Brown D.W."/>
            <person name="Naumann T.A."/>
            <person name="Divon H.H."/>
            <person name="Lysoe E."/>
            <person name="Uhlig S."/>
            <person name="Proctor R.H."/>
        </authorList>
    </citation>
    <scope>NUCLEOTIDE SEQUENCE [LARGE SCALE GENOMIC DNA]</scope>
    <source>
        <strain evidence="3 4">NRRL 25214</strain>
    </source>
</reference>
<evidence type="ECO:0000256" key="1">
    <source>
        <dbReference type="SAM" id="MobiDB-lite"/>
    </source>
</evidence>
<feature type="compositionally biased region" description="Polar residues" evidence="1">
    <location>
        <begin position="90"/>
        <end position="117"/>
    </location>
</feature>
<feature type="transmembrane region" description="Helical" evidence="2">
    <location>
        <begin position="155"/>
        <end position="175"/>
    </location>
</feature>
<name>A0A8H5DNW4_9HYPO</name>
<keyword evidence="4" id="KW-1185">Reference proteome</keyword>
<keyword evidence="2" id="KW-0472">Membrane</keyword>
<evidence type="ECO:0000256" key="2">
    <source>
        <dbReference type="SAM" id="Phobius"/>
    </source>
</evidence>
<accession>A0A8H5DNW4</accession>
<organism evidence="3 4">
    <name type="scientific">Fusarium anthophilum</name>
    <dbReference type="NCBI Taxonomy" id="48485"/>
    <lineage>
        <taxon>Eukaryota</taxon>
        <taxon>Fungi</taxon>
        <taxon>Dikarya</taxon>
        <taxon>Ascomycota</taxon>
        <taxon>Pezizomycotina</taxon>
        <taxon>Sordariomycetes</taxon>
        <taxon>Hypocreomycetidae</taxon>
        <taxon>Hypocreales</taxon>
        <taxon>Nectriaceae</taxon>
        <taxon>Fusarium</taxon>
        <taxon>Fusarium fujikuroi species complex</taxon>
    </lineage>
</organism>
<feature type="transmembrane region" description="Helical" evidence="2">
    <location>
        <begin position="275"/>
        <end position="296"/>
    </location>
</feature>
<keyword evidence="2" id="KW-0812">Transmembrane</keyword>
<feature type="transmembrane region" description="Helical" evidence="2">
    <location>
        <begin position="308"/>
        <end position="324"/>
    </location>
</feature>
<evidence type="ECO:0000313" key="3">
    <source>
        <dbReference type="EMBL" id="KAF5230212.1"/>
    </source>
</evidence>
<feature type="transmembrane region" description="Helical" evidence="2">
    <location>
        <begin position="251"/>
        <end position="269"/>
    </location>
</feature>
<dbReference type="EMBL" id="JABEVY010000537">
    <property type="protein sequence ID" value="KAF5230212.1"/>
    <property type="molecule type" value="Genomic_DNA"/>
</dbReference>
<sequence length="423" mass="48266">MAPEPPHRKRRNNSKTPSQGSPRTPSSESTTAGSSLPQTPWSSDYEERDTTSRSGTRSSQSPSFDTPSSSNTTWPSSGSSNSSMAEIETFQMNSRGSSTSPLENADASSSRVASQLPANGAKSDNTSDDHGYVRETILLNHLKVFWSWIRFFGSYWKAIASVLLTISVVAIYIGIRYFDDCNEWLMQNDLPVMLSLEELNNMIGYTFFVYFSGVFAIFILGLAAWCSIDWKRMVSTETRRFVYFCLANQRGCWSWLFRGILSLFHTLVISPLTALFWRVVSIPGVVISWFLSLVMWSIIKGDKFCRRRFLVILVVLAIFIHWLWERAYPLNAVEQLAAFAERYRGDDILAFCIFRTSYYAAYYYFACAHYLFPEKYEYNIWHDQVALFITGLVVVIALGAIVIGKIFDWVMRNADDGKKMRDI</sequence>
<dbReference type="Proteomes" id="UP000573603">
    <property type="component" value="Unassembled WGS sequence"/>
</dbReference>
<evidence type="ECO:0000313" key="4">
    <source>
        <dbReference type="Proteomes" id="UP000573603"/>
    </source>
</evidence>
<feature type="compositionally biased region" description="Polar residues" evidence="1">
    <location>
        <begin position="14"/>
        <end position="42"/>
    </location>
</feature>
<protein>
    <submittedName>
        <fullName evidence="3">Uncharacterized protein</fullName>
    </submittedName>
</protein>
<keyword evidence="2" id="KW-1133">Transmembrane helix</keyword>
<feature type="transmembrane region" description="Helical" evidence="2">
    <location>
        <begin position="385"/>
        <end position="411"/>
    </location>
</feature>
<dbReference type="AlphaFoldDB" id="A0A8H5DNW4"/>
<feature type="compositionally biased region" description="Low complexity" evidence="1">
    <location>
        <begin position="52"/>
        <end position="83"/>
    </location>
</feature>
<proteinExistence type="predicted"/>
<feature type="transmembrane region" description="Helical" evidence="2">
    <location>
        <begin position="202"/>
        <end position="230"/>
    </location>
</feature>
<comment type="caution">
    <text evidence="3">The sequence shown here is derived from an EMBL/GenBank/DDBJ whole genome shotgun (WGS) entry which is preliminary data.</text>
</comment>